<dbReference type="GO" id="GO:0016491">
    <property type="term" value="F:oxidoreductase activity"/>
    <property type="evidence" value="ECO:0007669"/>
    <property type="project" value="UniProtKB-KW"/>
</dbReference>
<dbReference type="AlphaFoldDB" id="A0A2U2DJ25"/>
<dbReference type="Proteomes" id="UP000245252">
    <property type="component" value="Unassembled WGS sequence"/>
</dbReference>
<proteinExistence type="predicted"/>
<dbReference type="RefSeq" id="WP_109461355.1">
    <property type="nucleotide sequence ID" value="NZ_QFBC01000017.1"/>
</dbReference>
<evidence type="ECO:0000256" key="1">
    <source>
        <dbReference type="ARBA" id="ARBA00023002"/>
    </source>
</evidence>
<name>A0A2U2DJ25_9HYPH</name>
<gene>
    <name evidence="2" type="ORF">DEM27_27015</name>
</gene>
<dbReference type="InterPro" id="IPR036010">
    <property type="entry name" value="2Fe-2S_ferredoxin-like_sf"/>
</dbReference>
<evidence type="ECO:0000313" key="3">
    <source>
        <dbReference type="Proteomes" id="UP000245252"/>
    </source>
</evidence>
<dbReference type="GO" id="GO:0051536">
    <property type="term" value="F:iron-sulfur cluster binding"/>
    <property type="evidence" value="ECO:0007669"/>
    <property type="project" value="InterPro"/>
</dbReference>
<dbReference type="Gene3D" id="3.10.20.440">
    <property type="entry name" value="2Fe-2S iron-sulphur cluster binding domain, sarcosine oxidase, alpha subunit, N-terminal domain"/>
    <property type="match status" value="1"/>
</dbReference>
<dbReference type="EMBL" id="QFBC01000017">
    <property type="protein sequence ID" value="PWE53314.1"/>
    <property type="molecule type" value="Genomic_DNA"/>
</dbReference>
<dbReference type="SUPFAM" id="SSF54292">
    <property type="entry name" value="2Fe-2S ferredoxin-like"/>
    <property type="match status" value="1"/>
</dbReference>
<dbReference type="Pfam" id="PF13510">
    <property type="entry name" value="Fer2_4"/>
    <property type="match status" value="1"/>
</dbReference>
<accession>A0A2U2DJ25</accession>
<sequence length="101" mass="10713">MLLRIREPAEPVTFSFNGRSVTAARGDTLAVALLAAGVDTVRESVVGGEPRAPYCLMGVCFECLVTVDGIQNRQSCLVEVRQGMVVTSQSGARLVCGGQNR</sequence>
<keyword evidence="1" id="KW-0560">Oxidoreductase</keyword>
<protein>
    <submittedName>
        <fullName evidence="2">Sarcosine oxidase subunit alpha</fullName>
    </submittedName>
</protein>
<keyword evidence="3" id="KW-1185">Reference proteome</keyword>
<evidence type="ECO:0000313" key="2">
    <source>
        <dbReference type="EMBL" id="PWE53314.1"/>
    </source>
</evidence>
<organism evidence="2 3">
    <name type="scientific">Metarhizobium album</name>
    <dbReference type="NCBI Taxonomy" id="2182425"/>
    <lineage>
        <taxon>Bacteria</taxon>
        <taxon>Pseudomonadati</taxon>
        <taxon>Pseudomonadota</taxon>
        <taxon>Alphaproteobacteria</taxon>
        <taxon>Hyphomicrobiales</taxon>
        <taxon>Rhizobiaceae</taxon>
        <taxon>Metarhizobium</taxon>
    </lineage>
</organism>
<dbReference type="InterPro" id="IPR042204">
    <property type="entry name" value="2Fe-2S-bd_N"/>
</dbReference>
<dbReference type="OrthoDB" id="573392at2"/>
<reference evidence="2 3" key="1">
    <citation type="submission" date="2018-05" db="EMBL/GenBank/DDBJ databases">
        <title>The draft genome of strain NS-104.</title>
        <authorList>
            <person name="Hang P."/>
            <person name="Jiang J."/>
        </authorList>
    </citation>
    <scope>NUCLEOTIDE SEQUENCE [LARGE SCALE GENOMIC DNA]</scope>
    <source>
        <strain evidence="2 3">NS-104</strain>
    </source>
</reference>
<comment type="caution">
    <text evidence="2">The sequence shown here is derived from an EMBL/GenBank/DDBJ whole genome shotgun (WGS) entry which is preliminary data.</text>
</comment>